<comment type="similarity">
    <text evidence="1">Belongs to the peptidase M48 family.</text>
</comment>
<dbReference type="PANTHER" id="PTHR34978:SF3">
    <property type="entry name" value="SLR0241 PROTEIN"/>
    <property type="match status" value="1"/>
</dbReference>
<comment type="cofactor">
    <cofactor evidence="1">
        <name>Zn(2+)</name>
        <dbReference type="ChEBI" id="CHEBI:29105"/>
    </cofactor>
    <text evidence="1">Binds 1 zinc ion per subunit.</text>
</comment>
<dbReference type="EMBL" id="MPON01000023">
    <property type="protein sequence ID" value="OKA32253.1"/>
    <property type="molecule type" value="Genomic_DNA"/>
</dbReference>
<organism evidence="2 3">
    <name type="scientific">Bacillus cereus</name>
    <dbReference type="NCBI Taxonomy" id="1396"/>
    <lineage>
        <taxon>Bacteria</taxon>
        <taxon>Bacillati</taxon>
        <taxon>Bacillota</taxon>
        <taxon>Bacilli</taxon>
        <taxon>Bacillales</taxon>
        <taxon>Bacillaceae</taxon>
        <taxon>Bacillus</taxon>
        <taxon>Bacillus cereus group</taxon>
    </lineage>
</organism>
<keyword evidence="1" id="KW-0645">Protease</keyword>
<keyword evidence="1" id="KW-0378">Hydrolase</keyword>
<keyword evidence="1" id="KW-0482">Metalloprotease</keyword>
<comment type="caution">
    <text evidence="2">The sequence shown here is derived from an EMBL/GenBank/DDBJ whole genome shotgun (WGS) entry which is preliminary data.</text>
</comment>
<protein>
    <submittedName>
        <fullName evidence="2">Uncharacterized protein</fullName>
    </submittedName>
</protein>
<accession>A0A1C4DIL2</accession>
<evidence type="ECO:0000313" key="2">
    <source>
        <dbReference type="EMBL" id="OKA32253.1"/>
    </source>
</evidence>
<dbReference type="InterPro" id="IPR001915">
    <property type="entry name" value="Peptidase_M48"/>
</dbReference>
<dbReference type="Proteomes" id="UP000186535">
    <property type="component" value="Unassembled WGS sequence"/>
</dbReference>
<dbReference type="GO" id="GO:0004222">
    <property type="term" value="F:metalloendopeptidase activity"/>
    <property type="evidence" value="ECO:0007669"/>
    <property type="project" value="InterPro"/>
</dbReference>
<dbReference type="Pfam" id="PF01435">
    <property type="entry name" value="Peptidase_M48"/>
    <property type="match status" value="1"/>
</dbReference>
<name>A0A1C4DIL2_BACCE</name>
<dbReference type="CDD" id="cd07326">
    <property type="entry name" value="M56_BlaR1_MecR1_like"/>
    <property type="match status" value="1"/>
</dbReference>
<dbReference type="AlphaFoldDB" id="A0A1C4DIL2"/>
<dbReference type="PANTHER" id="PTHR34978">
    <property type="entry name" value="POSSIBLE SENSOR-TRANSDUCER PROTEIN BLAR"/>
    <property type="match status" value="1"/>
</dbReference>
<evidence type="ECO:0000313" key="3">
    <source>
        <dbReference type="Proteomes" id="UP000186535"/>
    </source>
</evidence>
<dbReference type="PROSITE" id="PS51257">
    <property type="entry name" value="PROKAR_LIPOPROTEIN"/>
    <property type="match status" value="1"/>
</dbReference>
<reference evidence="2 3" key="1">
    <citation type="submission" date="2016-11" db="EMBL/GenBank/DDBJ databases">
        <title>Identification of Bacillus cereus isolated from egg-white.</title>
        <authorList>
            <person name="Soni A."/>
            <person name="Oey I."/>
            <person name="Silcock P."/>
            <person name="Bremer P."/>
        </authorList>
    </citation>
    <scope>NUCLEOTIDE SEQUENCE [LARGE SCALE GENOMIC DNA]</scope>
    <source>
        <strain evidence="2 3">NZAS03</strain>
    </source>
</reference>
<dbReference type="GO" id="GO:0006508">
    <property type="term" value="P:proteolysis"/>
    <property type="evidence" value="ECO:0007669"/>
    <property type="project" value="UniProtKB-KW"/>
</dbReference>
<proteinExistence type="inferred from homology"/>
<sequence>MSRLFQTLTIYVLWSVGVITLFIGSCLTLRYQTMLNCRDGIVVCWKLNQLLTYTPIVLGILFVYFAIYFLILSKKTKKFTNALTLYKTDCYKSNEIEAFQQKYSVQIQVVDCNHLLAFTFGFIHPQILVSTCLINLLEPYELEAVLEHEYYHYRHRDPFKLSLWLSLARVFSFLPVSRKLYERYMVEKEIAADTFAINKVGIKSVASALYKLMTNVPTYSFAAVHFQNHSIQDTNMRIEVLLTGTYKRPSIPLLEWIRTIIHILFITFLIGCVSFL</sequence>
<gene>
    <name evidence="2" type="ORF">BJR07_28810</name>
</gene>
<keyword evidence="1" id="KW-0862">Zinc</keyword>
<dbReference type="InterPro" id="IPR052173">
    <property type="entry name" value="Beta-lactam_resp_regulator"/>
</dbReference>
<dbReference type="RefSeq" id="WP_016117838.1">
    <property type="nucleotide sequence ID" value="NZ_CAKJVO010000002.1"/>
</dbReference>
<dbReference type="Gene3D" id="3.30.2010.10">
    <property type="entry name" value="Metalloproteases ('zincins'), catalytic domain"/>
    <property type="match status" value="1"/>
</dbReference>
<evidence type="ECO:0000256" key="1">
    <source>
        <dbReference type="RuleBase" id="RU003983"/>
    </source>
</evidence>